<organism evidence="3 6">
    <name type="scientific">Zhongshania aliphaticivorans</name>
    <dbReference type="NCBI Taxonomy" id="1470434"/>
    <lineage>
        <taxon>Bacteria</taxon>
        <taxon>Pseudomonadati</taxon>
        <taxon>Pseudomonadota</taxon>
        <taxon>Gammaproteobacteria</taxon>
        <taxon>Cellvibrionales</taxon>
        <taxon>Spongiibacteraceae</taxon>
        <taxon>Zhongshania</taxon>
    </lineage>
</organism>
<dbReference type="Proteomes" id="UP000439591">
    <property type="component" value="Unassembled WGS sequence"/>
</dbReference>
<dbReference type="Pfam" id="PF13411">
    <property type="entry name" value="MerR_1"/>
    <property type="match status" value="1"/>
</dbReference>
<evidence type="ECO:0000259" key="2">
    <source>
        <dbReference type="PROSITE" id="PS50937"/>
    </source>
</evidence>
<dbReference type="GO" id="GO:0003700">
    <property type="term" value="F:DNA-binding transcription factor activity"/>
    <property type="evidence" value="ECO:0007669"/>
    <property type="project" value="InterPro"/>
</dbReference>
<dbReference type="PROSITE" id="PS50937">
    <property type="entry name" value="HTH_MERR_2"/>
    <property type="match status" value="1"/>
</dbReference>
<dbReference type="Proteomes" id="UP000435877">
    <property type="component" value="Unassembled WGS sequence"/>
</dbReference>
<dbReference type="OrthoDB" id="9808480at2"/>
<dbReference type="InterPro" id="IPR047057">
    <property type="entry name" value="MerR_fam"/>
</dbReference>
<dbReference type="InterPro" id="IPR009061">
    <property type="entry name" value="DNA-bd_dom_put_sf"/>
</dbReference>
<feature type="domain" description="HTH merR-type" evidence="2">
    <location>
        <begin position="1"/>
        <end position="69"/>
    </location>
</feature>
<dbReference type="Gene3D" id="1.10.1660.10">
    <property type="match status" value="1"/>
</dbReference>
<dbReference type="SMART" id="SM00422">
    <property type="entry name" value="HTH_MERR"/>
    <property type="match status" value="1"/>
</dbReference>
<evidence type="ECO:0000256" key="1">
    <source>
        <dbReference type="ARBA" id="ARBA00023125"/>
    </source>
</evidence>
<sequence>MYIKEVAGLTGASRKAIYLYEEMGLLPAISRDENKYRAYTLHHVKLIRLIKRAQELGFKLAEIVPIIEEKQASHQFPTELVIDKIKLKRASIESEIAALNERFRGLGELMHEVSITDF</sequence>
<reference evidence="5 6" key="1">
    <citation type="submission" date="2019-11" db="EMBL/GenBank/DDBJ databases">
        <authorList>
            <person name="Holert J."/>
        </authorList>
    </citation>
    <scope>NUCLEOTIDE SEQUENCE [LARGE SCALE GENOMIC DNA]</scope>
    <source>
        <strain evidence="3">BC3_2A</strain>
        <strain evidence="4">SB11_1A</strain>
    </source>
</reference>
<gene>
    <name evidence="3" type="primary">cueR_1</name>
    <name evidence="4" type="synonym">cueR_3</name>
    <name evidence="4" type="ORF">IHBHHGIJ_03417</name>
    <name evidence="3" type="ORF">KFEGEMFD_02024</name>
</gene>
<proteinExistence type="predicted"/>
<dbReference type="GO" id="GO:0003677">
    <property type="term" value="F:DNA binding"/>
    <property type="evidence" value="ECO:0007669"/>
    <property type="project" value="UniProtKB-KW"/>
</dbReference>
<evidence type="ECO:0000313" key="3">
    <source>
        <dbReference type="EMBL" id="CAA0103541.1"/>
    </source>
</evidence>
<dbReference type="EMBL" id="CACSIM010000003">
    <property type="protein sequence ID" value="CAA0103541.1"/>
    <property type="molecule type" value="Genomic_DNA"/>
</dbReference>
<dbReference type="RefSeq" id="WP_159270194.1">
    <property type="nucleotide sequence ID" value="NZ_CACSIK010000004.1"/>
</dbReference>
<accession>A0A5S9PIE7</accession>
<protein>
    <submittedName>
        <fullName evidence="3">HTH-type transcriptional regulator CueR</fullName>
    </submittedName>
</protein>
<evidence type="ECO:0000313" key="5">
    <source>
        <dbReference type="Proteomes" id="UP000435877"/>
    </source>
</evidence>
<dbReference type="AlphaFoldDB" id="A0A5S9PIE7"/>
<keyword evidence="5" id="KW-1185">Reference proteome</keyword>
<dbReference type="PANTHER" id="PTHR30204:SF97">
    <property type="entry name" value="MERR FAMILY REGULATORY PROTEIN"/>
    <property type="match status" value="1"/>
</dbReference>
<dbReference type="InterPro" id="IPR000551">
    <property type="entry name" value="MerR-type_HTH_dom"/>
</dbReference>
<evidence type="ECO:0000313" key="4">
    <source>
        <dbReference type="EMBL" id="CAA0113440.1"/>
    </source>
</evidence>
<dbReference type="SUPFAM" id="SSF46955">
    <property type="entry name" value="Putative DNA-binding domain"/>
    <property type="match status" value="1"/>
</dbReference>
<dbReference type="PANTHER" id="PTHR30204">
    <property type="entry name" value="REDOX-CYCLING DRUG-SENSING TRANSCRIPTIONAL ACTIVATOR SOXR"/>
    <property type="match status" value="1"/>
</dbReference>
<dbReference type="EMBL" id="CACSIK010000004">
    <property type="protein sequence ID" value="CAA0113440.1"/>
    <property type="molecule type" value="Genomic_DNA"/>
</dbReference>
<name>A0A5S9PIE7_9GAMM</name>
<evidence type="ECO:0000313" key="6">
    <source>
        <dbReference type="Proteomes" id="UP000439591"/>
    </source>
</evidence>
<keyword evidence="1" id="KW-0238">DNA-binding</keyword>